<dbReference type="OrthoDB" id="2995452at2759"/>
<reference evidence="2" key="1">
    <citation type="journal article" date="2017" name="Nat. Ecol. Evol.">
        <title>Genome expansion and lineage-specific genetic innovations in the forest pathogenic fungi Armillaria.</title>
        <authorList>
            <person name="Sipos G."/>
            <person name="Prasanna A.N."/>
            <person name="Walter M.C."/>
            <person name="O'Connor E."/>
            <person name="Balint B."/>
            <person name="Krizsan K."/>
            <person name="Kiss B."/>
            <person name="Hess J."/>
            <person name="Varga T."/>
            <person name="Slot J."/>
            <person name="Riley R."/>
            <person name="Boka B."/>
            <person name="Rigling D."/>
            <person name="Barry K."/>
            <person name="Lee J."/>
            <person name="Mihaltcheva S."/>
            <person name="LaButti K."/>
            <person name="Lipzen A."/>
            <person name="Waldron R."/>
            <person name="Moloney N.M."/>
            <person name="Sperisen C."/>
            <person name="Kredics L."/>
            <person name="Vagvoelgyi C."/>
            <person name="Patrignani A."/>
            <person name="Fitzpatrick D."/>
            <person name="Nagy I."/>
            <person name="Doyle S."/>
            <person name="Anderson J.B."/>
            <person name="Grigoriev I.V."/>
            <person name="Gueldener U."/>
            <person name="Muensterkoetter M."/>
            <person name="Nagy L.G."/>
        </authorList>
    </citation>
    <scope>NUCLEOTIDE SEQUENCE [LARGE SCALE GENOMIC DNA]</scope>
    <source>
        <strain evidence="2">C18/9</strain>
    </source>
</reference>
<evidence type="ECO:0000313" key="1">
    <source>
        <dbReference type="EMBL" id="SJL04836.1"/>
    </source>
</evidence>
<dbReference type="Proteomes" id="UP000219338">
    <property type="component" value="Unassembled WGS sequence"/>
</dbReference>
<proteinExistence type="predicted"/>
<dbReference type="EMBL" id="FUEG01000005">
    <property type="protein sequence ID" value="SJL04836.1"/>
    <property type="molecule type" value="Genomic_DNA"/>
</dbReference>
<accession>A0A284R7Y9</accession>
<organism evidence="1 2">
    <name type="scientific">Armillaria ostoyae</name>
    <name type="common">Armillaria root rot fungus</name>
    <dbReference type="NCBI Taxonomy" id="47428"/>
    <lineage>
        <taxon>Eukaryota</taxon>
        <taxon>Fungi</taxon>
        <taxon>Dikarya</taxon>
        <taxon>Basidiomycota</taxon>
        <taxon>Agaricomycotina</taxon>
        <taxon>Agaricomycetes</taxon>
        <taxon>Agaricomycetidae</taxon>
        <taxon>Agaricales</taxon>
        <taxon>Marasmiineae</taxon>
        <taxon>Physalacriaceae</taxon>
        <taxon>Armillaria</taxon>
    </lineage>
</organism>
<evidence type="ECO:0000313" key="2">
    <source>
        <dbReference type="Proteomes" id="UP000219338"/>
    </source>
</evidence>
<keyword evidence="2" id="KW-1185">Reference proteome</keyword>
<sequence>MEIDALQEKLSISAKGLQITKKILVTEHAVKKRRTTDHREKRRVSVRIKKNRRQAVLVLPSSTEVLQLSEEVPSSQEDIKL</sequence>
<gene>
    <name evidence="1" type="ORF">ARMOST_08207</name>
</gene>
<name>A0A284R7Y9_ARMOS</name>
<protein>
    <submittedName>
        <fullName evidence="1">Uncharacterized protein</fullName>
    </submittedName>
</protein>
<dbReference type="AlphaFoldDB" id="A0A284R7Y9"/>